<sequence>MDHSADHLCSCDSGVAALPPIVPEGAHQFEDKLSTSPVSSPILEKIADQVNEDMLRAKGKASPIRSSTTSSVNTTSSGTTRIDNSAERLLANITEEQLQALHANLEERLAPFRSSVSQRRVQVSIYPIILDDPAQHQQLDDIKPDFTDKPLLTNVFTTSPQGIFSHKIVIPWERIISHGPSLQLAFGGLPVSSPYHPTKGLYIHAQLLTESGPSRLPQAASSLPPTQSGESSLNGSAADLKSLDSGVTRVDDGANAFFSSTVKPVAKGSGGEMGGLQSLGKTDVTASVFSNISSTGGVRIISDLDDTVKYSNILGGAREAFRNAFCRAIADVGIEGMSELYHTLADAGVAGYHYVSNSPNELLPVLQSFFRHHHFPNGYSLMLKYYGGKHLVNAFLEEPGDRKRPGVMAVLDSFPDAKFILIGDSGEQDLELYVAVAKARPDRVLAIAIRDVSSAIVKSGKLPLRQPTTSEVDFSSLDDALGHVDGQDQAKKAGIGGRKRDTARKLFRAPSGLDLRNLRLSSPSESTTLPSGHTSSRRQDSANSMSSMAEPPDSPESVNAEISSVEASGPSSGPAMTMGEEVREAEEEFQELSATQAKLLKRAAEWTERMKRASHEVPAGVALMQFREPGEIQDTLLQLVKSHS</sequence>
<organism evidence="1 2">
    <name type="scientific">Naganishia cerealis</name>
    <dbReference type="NCBI Taxonomy" id="610337"/>
    <lineage>
        <taxon>Eukaryota</taxon>
        <taxon>Fungi</taxon>
        <taxon>Dikarya</taxon>
        <taxon>Basidiomycota</taxon>
        <taxon>Agaricomycotina</taxon>
        <taxon>Tremellomycetes</taxon>
        <taxon>Filobasidiales</taxon>
        <taxon>Filobasidiaceae</taxon>
        <taxon>Naganishia</taxon>
    </lineage>
</organism>
<protein>
    <submittedName>
        <fullName evidence="1">Uncharacterized protein</fullName>
    </submittedName>
</protein>
<gene>
    <name evidence="1" type="ORF">QFC19_002890</name>
</gene>
<proteinExistence type="predicted"/>
<reference evidence="1" key="1">
    <citation type="submission" date="2023-04" db="EMBL/GenBank/DDBJ databases">
        <title>Draft Genome sequencing of Naganishia species isolated from polar environments using Oxford Nanopore Technology.</title>
        <authorList>
            <person name="Leo P."/>
            <person name="Venkateswaran K."/>
        </authorList>
    </citation>
    <scope>NUCLEOTIDE SEQUENCE</scope>
    <source>
        <strain evidence="1">MNA-CCFEE 5261</strain>
    </source>
</reference>
<name>A0ACC2W838_9TREE</name>
<accession>A0ACC2W838</accession>
<keyword evidence="2" id="KW-1185">Reference proteome</keyword>
<dbReference type="EMBL" id="JASBWR010000026">
    <property type="protein sequence ID" value="KAJ9107021.1"/>
    <property type="molecule type" value="Genomic_DNA"/>
</dbReference>
<evidence type="ECO:0000313" key="1">
    <source>
        <dbReference type="EMBL" id="KAJ9107021.1"/>
    </source>
</evidence>
<evidence type="ECO:0000313" key="2">
    <source>
        <dbReference type="Proteomes" id="UP001241377"/>
    </source>
</evidence>
<comment type="caution">
    <text evidence="1">The sequence shown here is derived from an EMBL/GenBank/DDBJ whole genome shotgun (WGS) entry which is preliminary data.</text>
</comment>
<dbReference type="Proteomes" id="UP001241377">
    <property type="component" value="Unassembled WGS sequence"/>
</dbReference>